<accession>A0A1S3J564</accession>
<dbReference type="AlphaFoldDB" id="A0A1S3J564"/>
<dbReference type="PANTHER" id="PTHR47822">
    <property type="entry name" value="CARBOHYDRATE BINDING DOMAIN CONTAINING PROTEIN"/>
    <property type="match status" value="1"/>
</dbReference>
<dbReference type="InterPro" id="IPR001680">
    <property type="entry name" value="WD40_rpt"/>
</dbReference>
<dbReference type="Gene3D" id="2.130.10.10">
    <property type="entry name" value="YVTN repeat-like/Quinoprotein amine dehydrogenase"/>
    <property type="match status" value="3"/>
</dbReference>
<proteinExistence type="predicted"/>
<evidence type="ECO:0000313" key="3">
    <source>
        <dbReference type="Proteomes" id="UP000085678"/>
    </source>
</evidence>
<dbReference type="InParanoid" id="A0A1S3J564"/>
<dbReference type="InterPro" id="IPR036322">
    <property type="entry name" value="WD40_repeat_dom_sf"/>
</dbReference>
<evidence type="ECO:0000256" key="1">
    <source>
        <dbReference type="PROSITE-ProRule" id="PRU00221"/>
    </source>
</evidence>
<dbReference type="PROSITE" id="PS50294">
    <property type="entry name" value="WD_REPEATS_REGION"/>
    <property type="match status" value="1"/>
</dbReference>
<organism evidence="3 4">
    <name type="scientific">Lingula anatina</name>
    <name type="common">Brachiopod</name>
    <name type="synonym">Lingula unguis</name>
    <dbReference type="NCBI Taxonomy" id="7574"/>
    <lineage>
        <taxon>Eukaryota</taxon>
        <taxon>Metazoa</taxon>
        <taxon>Spiralia</taxon>
        <taxon>Lophotrochozoa</taxon>
        <taxon>Brachiopoda</taxon>
        <taxon>Linguliformea</taxon>
        <taxon>Lingulata</taxon>
        <taxon>Lingulida</taxon>
        <taxon>Linguloidea</taxon>
        <taxon>Lingulidae</taxon>
        <taxon>Lingula</taxon>
    </lineage>
</organism>
<dbReference type="PANTHER" id="PTHR47822:SF2">
    <property type="entry name" value="F-BOX AND WD-40 DOMAIN PROTEIN 7"/>
    <property type="match status" value="1"/>
</dbReference>
<dbReference type="PROSITE" id="PS50082">
    <property type="entry name" value="WD_REPEATS_2"/>
    <property type="match status" value="2"/>
</dbReference>
<evidence type="ECO:0000313" key="4">
    <source>
        <dbReference type="RefSeq" id="XP_013405428.1"/>
    </source>
</evidence>
<keyword evidence="1" id="KW-0853">WD repeat</keyword>
<reference evidence="4" key="1">
    <citation type="submission" date="2025-08" db="UniProtKB">
        <authorList>
            <consortium name="RefSeq"/>
        </authorList>
    </citation>
    <scope>IDENTIFICATION</scope>
    <source>
        <tissue evidence="4">Gonads</tissue>
    </source>
</reference>
<dbReference type="SMART" id="SM00320">
    <property type="entry name" value="WD40"/>
    <property type="match status" value="6"/>
</dbReference>
<gene>
    <name evidence="4" type="primary">LOC106170202</name>
</gene>
<dbReference type="InterPro" id="IPR015943">
    <property type="entry name" value="WD40/YVTN_repeat-like_dom_sf"/>
</dbReference>
<dbReference type="OrthoDB" id="10251741at2759"/>
<name>A0A1S3J564_LINAN</name>
<dbReference type="RefSeq" id="XP_013405428.1">
    <property type="nucleotide sequence ID" value="XM_013549974.1"/>
</dbReference>
<feature type="region of interest" description="Disordered" evidence="2">
    <location>
        <begin position="1"/>
        <end position="32"/>
    </location>
</feature>
<keyword evidence="3" id="KW-1185">Reference proteome</keyword>
<feature type="compositionally biased region" description="Low complexity" evidence="2">
    <location>
        <begin position="7"/>
        <end position="26"/>
    </location>
</feature>
<evidence type="ECO:0000256" key="2">
    <source>
        <dbReference type="SAM" id="MobiDB-lite"/>
    </source>
</evidence>
<feature type="repeat" description="WD" evidence="1">
    <location>
        <begin position="54"/>
        <end position="88"/>
    </location>
</feature>
<dbReference type="STRING" id="7574.A0A1S3J564"/>
<sequence>MFLFTPRGRSGSVGSVASTRRTSVSSDMESFRSRQPRMEGNLKWVDTLECSHEVMCCRFHPEGNVLAVGQADGTIKVFNPDTGQLLHVLSDDETIHTHLPVTSINFVIAMAGDDKIEHSHILMATYASGQIKFWHYTSGSCIHTIHEVRQTLTSAFTPSTEKFITAGADSEIHVYDTESKRKVFTCEPSDSRDLMNGHRLRVFALKFHPYEPNIFISGGWDDTVQFWDLRQKGSTRSLFGPHICGDALDIDPVHNHILTGSWRKENTLQIWDFNNGAKIKDVPIDHMHSSLLYCAQWLGKDYMVCGGCDHNMAMVIDRGTLNVTGQVYDLPQGVYCVDSTKTGAIHKLAIGSEHQVHIVKNEKK</sequence>
<dbReference type="SUPFAM" id="SSF50978">
    <property type="entry name" value="WD40 repeat-like"/>
    <property type="match status" value="1"/>
</dbReference>
<protein>
    <submittedName>
        <fullName evidence="4">COMPASS-like H3K4 histone methylase component WDR5B</fullName>
    </submittedName>
</protein>
<feature type="repeat" description="WD" evidence="1">
    <location>
        <begin position="195"/>
        <end position="237"/>
    </location>
</feature>
<dbReference type="Pfam" id="PF23410">
    <property type="entry name" value="Beta-prop_VPS8"/>
    <property type="match status" value="1"/>
</dbReference>
<dbReference type="Proteomes" id="UP000085678">
    <property type="component" value="Unplaced"/>
</dbReference>
<dbReference type="GeneID" id="106170202"/>
<dbReference type="KEGG" id="lak:106170202"/>